<evidence type="ECO:0000313" key="2">
    <source>
        <dbReference type="Proteomes" id="UP001500804"/>
    </source>
</evidence>
<reference evidence="2" key="1">
    <citation type="journal article" date="2019" name="Int. J. Syst. Evol. Microbiol.">
        <title>The Global Catalogue of Microorganisms (GCM) 10K type strain sequencing project: providing services to taxonomists for standard genome sequencing and annotation.</title>
        <authorList>
            <consortium name="The Broad Institute Genomics Platform"/>
            <consortium name="The Broad Institute Genome Sequencing Center for Infectious Disease"/>
            <person name="Wu L."/>
            <person name="Ma J."/>
        </authorList>
    </citation>
    <scope>NUCLEOTIDE SEQUENCE [LARGE SCALE GENOMIC DNA]</scope>
    <source>
        <strain evidence="2">JCM 18302</strain>
    </source>
</reference>
<gene>
    <name evidence="1" type="ORF">GCM10023320_22510</name>
</gene>
<evidence type="ECO:0000313" key="1">
    <source>
        <dbReference type="EMBL" id="GAA5118456.1"/>
    </source>
</evidence>
<dbReference type="Proteomes" id="UP001500804">
    <property type="component" value="Unassembled WGS sequence"/>
</dbReference>
<accession>A0ABP9NG10</accession>
<evidence type="ECO:0008006" key="3">
    <source>
        <dbReference type="Google" id="ProtNLM"/>
    </source>
</evidence>
<protein>
    <recommendedName>
        <fullName evidence="3">TAP-like protein</fullName>
    </recommendedName>
</protein>
<dbReference type="Gene3D" id="3.40.50.1820">
    <property type="entry name" value="alpha/beta hydrolase"/>
    <property type="match status" value="1"/>
</dbReference>
<keyword evidence="2" id="KW-1185">Reference proteome</keyword>
<dbReference type="SUPFAM" id="SSF53474">
    <property type="entry name" value="alpha/beta-Hydrolases"/>
    <property type="match status" value="1"/>
</dbReference>
<dbReference type="InterPro" id="IPR029058">
    <property type="entry name" value="AB_hydrolase_fold"/>
</dbReference>
<organism evidence="1 2">
    <name type="scientific">Pseudonocardia adelaidensis</name>
    <dbReference type="NCBI Taxonomy" id="648754"/>
    <lineage>
        <taxon>Bacteria</taxon>
        <taxon>Bacillati</taxon>
        <taxon>Actinomycetota</taxon>
        <taxon>Actinomycetes</taxon>
        <taxon>Pseudonocardiales</taxon>
        <taxon>Pseudonocardiaceae</taxon>
        <taxon>Pseudonocardia</taxon>
    </lineage>
</organism>
<sequence>MHTAPGWSADDMRRITAPVLLVIGDTDFVPIEHAAEMLELIPDAQLAVLPRTRHTELMLRTEVLGPLVEGFLTAVLSRGA</sequence>
<proteinExistence type="predicted"/>
<dbReference type="EMBL" id="BAABJO010000007">
    <property type="protein sequence ID" value="GAA5118456.1"/>
    <property type="molecule type" value="Genomic_DNA"/>
</dbReference>
<comment type="caution">
    <text evidence="1">The sequence shown here is derived from an EMBL/GenBank/DDBJ whole genome shotgun (WGS) entry which is preliminary data.</text>
</comment>
<dbReference type="RefSeq" id="WP_345604892.1">
    <property type="nucleotide sequence ID" value="NZ_BAABJO010000007.1"/>
</dbReference>
<name>A0ABP9NG10_9PSEU</name>